<sequence>MQFPQFFIIMTTVYTAAVRASCSDPVDGSCPLKPLQGIWSCSTNNTVV</sequence>
<evidence type="ECO:0000313" key="2">
    <source>
        <dbReference type="Proteomes" id="UP000515153"/>
    </source>
</evidence>
<organism evidence="2 3">
    <name type="scientific">Pyricularia grisea</name>
    <name type="common">Crabgrass-specific blast fungus</name>
    <name type="synonym">Magnaporthe grisea</name>
    <dbReference type="NCBI Taxonomy" id="148305"/>
    <lineage>
        <taxon>Eukaryota</taxon>
        <taxon>Fungi</taxon>
        <taxon>Dikarya</taxon>
        <taxon>Ascomycota</taxon>
        <taxon>Pezizomycotina</taxon>
        <taxon>Sordariomycetes</taxon>
        <taxon>Sordariomycetidae</taxon>
        <taxon>Magnaporthales</taxon>
        <taxon>Pyriculariaceae</taxon>
        <taxon>Pyricularia</taxon>
    </lineage>
</organism>
<reference evidence="3" key="1">
    <citation type="journal article" date="2019" name="Mol. Biol. Evol.">
        <title>Blast fungal genomes show frequent chromosomal changes, gene gains and losses, and effector gene turnover.</title>
        <authorList>
            <person name="Gomez Luciano L.B."/>
            <person name="Jason Tsai I."/>
            <person name="Chuma I."/>
            <person name="Tosa Y."/>
            <person name="Chen Y.H."/>
            <person name="Li J.Y."/>
            <person name="Li M.Y."/>
            <person name="Jade Lu M.Y."/>
            <person name="Nakayashiki H."/>
            <person name="Li W.H."/>
        </authorList>
    </citation>
    <scope>NUCLEOTIDE SEQUENCE</scope>
    <source>
        <strain evidence="3">NI907</strain>
    </source>
</reference>
<proteinExistence type="predicted"/>
<keyword evidence="2" id="KW-1185">Reference proteome</keyword>
<dbReference type="RefSeq" id="XP_030987863.1">
    <property type="nucleotide sequence ID" value="XM_031120113.1"/>
</dbReference>
<gene>
    <name evidence="3" type="ORF">PgNI_00029</name>
</gene>
<name>A0A6P8BKM0_PYRGI</name>
<feature type="signal peptide" evidence="1">
    <location>
        <begin position="1"/>
        <end position="20"/>
    </location>
</feature>
<evidence type="ECO:0000313" key="3">
    <source>
        <dbReference type="RefSeq" id="XP_030987863.1"/>
    </source>
</evidence>
<dbReference type="KEGG" id="pgri:PgNI_00029"/>
<keyword evidence="1" id="KW-0732">Signal</keyword>
<dbReference type="AlphaFoldDB" id="A0A6P8BKM0"/>
<accession>A0A6P8BKM0</accession>
<reference evidence="3" key="3">
    <citation type="submission" date="2025-08" db="UniProtKB">
        <authorList>
            <consortium name="RefSeq"/>
        </authorList>
    </citation>
    <scope>IDENTIFICATION</scope>
    <source>
        <strain evidence="3">NI907</strain>
    </source>
</reference>
<protein>
    <submittedName>
        <fullName evidence="3">Uncharacterized protein</fullName>
    </submittedName>
</protein>
<dbReference type="GeneID" id="41955027"/>
<dbReference type="Proteomes" id="UP000515153">
    <property type="component" value="Unplaced"/>
</dbReference>
<evidence type="ECO:0000256" key="1">
    <source>
        <dbReference type="SAM" id="SignalP"/>
    </source>
</evidence>
<feature type="chain" id="PRO_5028025887" evidence="1">
    <location>
        <begin position="21"/>
        <end position="48"/>
    </location>
</feature>
<reference evidence="3" key="2">
    <citation type="submission" date="2019-10" db="EMBL/GenBank/DDBJ databases">
        <authorList>
            <consortium name="NCBI Genome Project"/>
        </authorList>
    </citation>
    <scope>NUCLEOTIDE SEQUENCE</scope>
    <source>
        <strain evidence="3">NI907</strain>
    </source>
</reference>